<dbReference type="Proteomes" id="UP000320386">
    <property type="component" value="Chromosome"/>
</dbReference>
<reference evidence="2 3" key="1">
    <citation type="submission" date="2019-02" db="EMBL/GenBank/DDBJ databases">
        <title>Deep-cultivation of Planctomycetes and their phenomic and genomic characterization uncovers novel biology.</title>
        <authorList>
            <person name="Wiegand S."/>
            <person name="Jogler M."/>
            <person name="Boedeker C."/>
            <person name="Pinto D."/>
            <person name="Vollmers J."/>
            <person name="Rivas-Marin E."/>
            <person name="Kohn T."/>
            <person name="Peeters S.H."/>
            <person name="Heuer A."/>
            <person name="Rast P."/>
            <person name="Oberbeckmann S."/>
            <person name="Bunk B."/>
            <person name="Jeske O."/>
            <person name="Meyerdierks A."/>
            <person name="Storesund J.E."/>
            <person name="Kallscheuer N."/>
            <person name="Luecker S."/>
            <person name="Lage O.M."/>
            <person name="Pohl T."/>
            <person name="Merkel B.J."/>
            <person name="Hornburger P."/>
            <person name="Mueller R.-W."/>
            <person name="Bruemmer F."/>
            <person name="Labrenz M."/>
            <person name="Spormann A.M."/>
            <person name="Op den Camp H."/>
            <person name="Overmann J."/>
            <person name="Amann R."/>
            <person name="Jetten M.S.M."/>
            <person name="Mascher T."/>
            <person name="Medema M.H."/>
            <person name="Devos D.P."/>
            <person name="Kaster A.-K."/>
            <person name="Ovreas L."/>
            <person name="Rohde M."/>
            <person name="Galperin M.Y."/>
            <person name="Jogler C."/>
        </authorList>
    </citation>
    <scope>NUCLEOTIDE SEQUENCE [LARGE SCALE GENOMIC DNA]</scope>
    <source>
        <strain evidence="2 3">Pan265</strain>
    </source>
</reference>
<feature type="region of interest" description="Disordered" evidence="1">
    <location>
        <begin position="34"/>
        <end position="61"/>
    </location>
</feature>
<evidence type="ECO:0000313" key="3">
    <source>
        <dbReference type="Proteomes" id="UP000320386"/>
    </source>
</evidence>
<gene>
    <name evidence="2" type="ORF">Pan265_14550</name>
</gene>
<accession>A0A518BXA1</accession>
<evidence type="ECO:0000313" key="2">
    <source>
        <dbReference type="EMBL" id="QDU71603.1"/>
    </source>
</evidence>
<dbReference type="EMBL" id="CP036280">
    <property type="protein sequence ID" value="QDU71603.1"/>
    <property type="molecule type" value="Genomic_DNA"/>
</dbReference>
<feature type="region of interest" description="Disordered" evidence="1">
    <location>
        <begin position="102"/>
        <end position="129"/>
    </location>
</feature>
<dbReference type="KEGG" id="mcad:Pan265_14550"/>
<proteinExistence type="predicted"/>
<keyword evidence="3" id="KW-1185">Reference proteome</keyword>
<sequence length="129" mass="13999">MNTRHIIVVLSLSAALVLPGCSLFERRGVETTDRSIASGGMHGGHYNGRLDGGPVAQADPLPSWTVTNVETKQRHVTVIDPETGLFVRRAVKQQVVTEEPWLAAPVTVPETGEKKHRKDRRDGRPGGGD</sequence>
<evidence type="ECO:0000256" key="1">
    <source>
        <dbReference type="SAM" id="MobiDB-lite"/>
    </source>
</evidence>
<name>A0A518BXA1_9BACT</name>
<protein>
    <submittedName>
        <fullName evidence="2">Uncharacterized protein</fullName>
    </submittedName>
</protein>
<organism evidence="2 3">
    <name type="scientific">Mucisphaera calidilacus</name>
    <dbReference type="NCBI Taxonomy" id="2527982"/>
    <lineage>
        <taxon>Bacteria</taxon>
        <taxon>Pseudomonadati</taxon>
        <taxon>Planctomycetota</taxon>
        <taxon>Phycisphaerae</taxon>
        <taxon>Phycisphaerales</taxon>
        <taxon>Phycisphaeraceae</taxon>
        <taxon>Mucisphaera</taxon>
    </lineage>
</organism>
<feature type="compositionally biased region" description="Basic and acidic residues" evidence="1">
    <location>
        <begin position="120"/>
        <end position="129"/>
    </location>
</feature>
<dbReference type="RefSeq" id="WP_145445741.1">
    <property type="nucleotide sequence ID" value="NZ_CP036280.1"/>
</dbReference>
<dbReference type="AlphaFoldDB" id="A0A518BXA1"/>